<evidence type="ECO:0000313" key="2">
    <source>
        <dbReference type="Proteomes" id="UP000574390"/>
    </source>
</evidence>
<sequence>MLRYNYWKSLNTQTGKVESIPGEFTAHQQRVACSFYEARLNKLSVDVEAVHEWTLKGSDMLSEMSEAFGVAELTDSTGKVLVSGPAFNEICYGSLG</sequence>
<dbReference type="EMBL" id="JABANM010010207">
    <property type="protein sequence ID" value="KAF4739720.1"/>
    <property type="molecule type" value="Genomic_DNA"/>
</dbReference>
<dbReference type="AlphaFoldDB" id="A0A7J6T5N5"/>
<accession>A0A7J6T5N5</accession>
<dbReference type="Proteomes" id="UP000574390">
    <property type="component" value="Unassembled WGS sequence"/>
</dbReference>
<gene>
    <name evidence="1" type="ORF">FOZ62_002826</name>
</gene>
<reference evidence="1 2" key="1">
    <citation type="submission" date="2020-04" db="EMBL/GenBank/DDBJ databases">
        <title>Perkinsus olseni comparative genomics.</title>
        <authorList>
            <person name="Bogema D.R."/>
        </authorList>
    </citation>
    <scope>NUCLEOTIDE SEQUENCE [LARGE SCALE GENOMIC DNA]</scope>
    <source>
        <strain evidence="1">ATCC PRA-205</strain>
    </source>
</reference>
<protein>
    <submittedName>
        <fullName evidence="1">Uncharacterized protein</fullName>
    </submittedName>
</protein>
<comment type="caution">
    <text evidence="1">The sequence shown here is derived from an EMBL/GenBank/DDBJ whole genome shotgun (WGS) entry which is preliminary data.</text>
</comment>
<organism evidence="1 2">
    <name type="scientific">Perkinsus olseni</name>
    <name type="common">Perkinsus atlanticus</name>
    <dbReference type="NCBI Taxonomy" id="32597"/>
    <lineage>
        <taxon>Eukaryota</taxon>
        <taxon>Sar</taxon>
        <taxon>Alveolata</taxon>
        <taxon>Perkinsozoa</taxon>
        <taxon>Perkinsea</taxon>
        <taxon>Perkinsida</taxon>
        <taxon>Perkinsidae</taxon>
        <taxon>Perkinsus</taxon>
    </lineage>
</organism>
<evidence type="ECO:0000313" key="1">
    <source>
        <dbReference type="EMBL" id="KAF4739720.1"/>
    </source>
</evidence>
<proteinExistence type="predicted"/>
<name>A0A7J6T5N5_PEROL</name>